<dbReference type="NCBIfam" id="TIGR01180">
    <property type="entry name" value="aman2_put"/>
    <property type="match status" value="1"/>
</dbReference>
<dbReference type="InterPro" id="IPR005887">
    <property type="entry name" value="GH92_a_mannosidase_put"/>
</dbReference>
<dbReference type="GO" id="GO:0005975">
    <property type="term" value="P:carbohydrate metabolic process"/>
    <property type="evidence" value="ECO:0007669"/>
    <property type="project" value="InterPro"/>
</dbReference>
<dbReference type="Gene3D" id="2.70.98.10">
    <property type="match status" value="1"/>
</dbReference>
<name>A0A1H1RYC9_9MICO</name>
<dbReference type="GO" id="GO:0030246">
    <property type="term" value="F:carbohydrate binding"/>
    <property type="evidence" value="ECO:0007669"/>
    <property type="project" value="InterPro"/>
</dbReference>
<gene>
    <name evidence="4" type="ORF">SAMN04489809_1787</name>
</gene>
<evidence type="ECO:0000313" key="4">
    <source>
        <dbReference type="EMBL" id="SDS40762.1"/>
    </source>
</evidence>
<dbReference type="Proteomes" id="UP000182126">
    <property type="component" value="Chromosome I"/>
</dbReference>
<dbReference type="Pfam" id="PF07971">
    <property type="entry name" value="Glyco_hydro_92"/>
    <property type="match status" value="1"/>
</dbReference>
<accession>A0A1H1RYC9</accession>
<feature type="domain" description="Glycosyl hydrolase family 92" evidence="2">
    <location>
        <begin position="409"/>
        <end position="922"/>
    </location>
</feature>
<feature type="region of interest" description="Disordered" evidence="1">
    <location>
        <begin position="175"/>
        <end position="202"/>
    </location>
</feature>
<evidence type="ECO:0000259" key="3">
    <source>
        <dbReference type="Pfam" id="PF17678"/>
    </source>
</evidence>
<dbReference type="RefSeq" id="WP_060922288.1">
    <property type="nucleotide sequence ID" value="NZ_LT629770.1"/>
</dbReference>
<dbReference type="GeneID" id="36299168"/>
<dbReference type="Gene3D" id="1.20.1050.60">
    <property type="entry name" value="alpha-1,2-mannosidase"/>
    <property type="match status" value="1"/>
</dbReference>
<reference evidence="4 5" key="1">
    <citation type="submission" date="2016-10" db="EMBL/GenBank/DDBJ databases">
        <authorList>
            <person name="de Groot N.N."/>
        </authorList>
    </citation>
    <scope>NUCLEOTIDE SEQUENCE [LARGE SCALE GENOMIC DNA]</scope>
    <source>
        <strain evidence="4 5">DSM 15019</strain>
    </source>
</reference>
<dbReference type="InterPro" id="IPR012939">
    <property type="entry name" value="Glyco_hydro_92"/>
</dbReference>
<organism evidence="4 5">
    <name type="scientific">Microbacterium paraoxydans</name>
    <dbReference type="NCBI Taxonomy" id="199592"/>
    <lineage>
        <taxon>Bacteria</taxon>
        <taxon>Bacillati</taxon>
        <taxon>Actinomycetota</taxon>
        <taxon>Actinomycetes</taxon>
        <taxon>Micrococcales</taxon>
        <taxon>Microbacteriaceae</taxon>
        <taxon>Microbacterium</taxon>
    </lineage>
</organism>
<evidence type="ECO:0000313" key="5">
    <source>
        <dbReference type="Proteomes" id="UP000182126"/>
    </source>
</evidence>
<dbReference type="SUPFAM" id="SSF48208">
    <property type="entry name" value="Six-hairpin glycosidases"/>
    <property type="match status" value="1"/>
</dbReference>
<dbReference type="Gene3D" id="3.30.2080.10">
    <property type="entry name" value="GH92 mannosidase domain"/>
    <property type="match status" value="1"/>
</dbReference>
<feature type="domain" description="Glycosyl hydrolase family 92 N-terminal" evidence="3">
    <location>
        <begin position="185"/>
        <end position="403"/>
    </location>
</feature>
<feature type="region of interest" description="Disordered" evidence="1">
    <location>
        <begin position="1"/>
        <end position="20"/>
    </location>
</feature>
<dbReference type="GO" id="GO:0006516">
    <property type="term" value="P:glycoprotein catabolic process"/>
    <property type="evidence" value="ECO:0007669"/>
    <property type="project" value="TreeGrafter"/>
</dbReference>
<dbReference type="PANTHER" id="PTHR12143:SF43">
    <property type="entry name" value="PUTATIVE-RELATED"/>
    <property type="match status" value="1"/>
</dbReference>
<dbReference type="Pfam" id="PF17678">
    <property type="entry name" value="Glyco_hydro_92N"/>
    <property type="match status" value="1"/>
</dbReference>
<sequence length="1070" mass="115651">MNAPLLRPASGPADPPSSRPHAGVLPGVIFAYTFDPSRGAQRIDVPGLDGIVLTPDTVLHWAFYADGPAATLAPWAGLAVAVDVRTPDGSRLSDITAVRDRYDFPLTAEGQFAARWSMPEQWNADSVALAPLAVGRGTGTGTVELVLGTAELASTPDVPAEVSGFVQVRVEERPAPDDLPPVERVDTRRGSHSGSRFSRGNTIPAVAVPHGFTFVTPATDAADPRWPYRPFVHDDPQGRRLEALQFSHQPSPWIGDRAVLQFMPFRGTPTSDRAARRRWIVPESERARPHEYAADLGDGLQVEMTATSHAAAFRVRCEDPHAAVGFVIDQLTDDGRLTFTDAGFEGWIPEGPEGWGNAPRCYFAGTVHSASDVAKGALDDDGRARVAGFVRAGGAVEVRVGVSFLSVAQARHSLALEAPPAAPFDELRARAATAWNRLLGRVTIPPLPEAERPFRGLADEEQRARIAAALHRMHLYPNTAAENAGTADAPEWRFADVFAARTAFGESATGAPVVEGELVVNNGYWDTYRTEWPALALLDPALAGRLLDGQLAQYRRGGWMARWSAPGYVDSMVGTSSDQIFADAERWDVPFDREAAFESGWRHACEPGPDPRRGRKGIGRGRFLGFIPSDVPEGMSWSIENAVSDAALGRFAARLAASAAADQAARYRAFARYFANRSRAARVLFDPASKFFRGRAADGSFAPDFDPRVWGGDNVETNAWGMSVGMVHDGPGLAALHGGRTGLGRHLDALFAEPETADERFGGAYGTVIHEQREARAQRSGMCALSNQPAHHIPFMYAFSDRPWHSAGLVHGLARRLFAGAHIGQGFPGDEDNGEMSAWWLWAALGLYPLELAAGSLRIGSPLSDDIRVARGDGSSLRIRSRRSSPEAHVLEEARLDGRRLPTADLPIDALQRDTVLELVFGTDPARALESGEDALDAEPWHRDLTGGEGEAVASADVREARRLFDDGDPQGDEGVRLPEGSWVGWRFPSPRGLTDITVTSRGPVAAGVLRGEVEGADGRWHPLTTTHLEGLAPDRTTPFALETRVVTSAVRIRADAEVTLRQIELFDLD</sequence>
<feature type="compositionally biased region" description="Basic and acidic residues" evidence="1">
    <location>
        <begin position="175"/>
        <end position="189"/>
    </location>
</feature>
<dbReference type="InterPro" id="IPR041371">
    <property type="entry name" value="GH92_N"/>
</dbReference>
<dbReference type="AlphaFoldDB" id="A0A1H1RYC9"/>
<dbReference type="GO" id="GO:0005829">
    <property type="term" value="C:cytosol"/>
    <property type="evidence" value="ECO:0007669"/>
    <property type="project" value="TreeGrafter"/>
</dbReference>
<dbReference type="InterPro" id="IPR050883">
    <property type="entry name" value="PNGase"/>
</dbReference>
<proteinExistence type="predicted"/>
<dbReference type="InterPro" id="IPR008928">
    <property type="entry name" value="6-hairpin_glycosidase_sf"/>
</dbReference>
<dbReference type="Gene3D" id="1.20.1610.10">
    <property type="entry name" value="alpha-1,2-mannosidases domains"/>
    <property type="match status" value="1"/>
</dbReference>
<dbReference type="EMBL" id="LT629770">
    <property type="protein sequence ID" value="SDS40762.1"/>
    <property type="molecule type" value="Genomic_DNA"/>
</dbReference>
<evidence type="ECO:0000256" key="1">
    <source>
        <dbReference type="SAM" id="MobiDB-lite"/>
    </source>
</evidence>
<dbReference type="eggNOG" id="COG3537">
    <property type="taxonomic scope" value="Bacteria"/>
</dbReference>
<dbReference type="InterPro" id="IPR014718">
    <property type="entry name" value="GH-type_carb-bd"/>
</dbReference>
<protein>
    <submittedName>
        <fullName evidence="4">Alpha-1,2-mannosidase, putative</fullName>
    </submittedName>
</protein>
<dbReference type="PANTHER" id="PTHR12143">
    <property type="entry name" value="PEPTIDE N-GLYCANASE PNGASE -RELATED"/>
    <property type="match status" value="1"/>
</dbReference>
<evidence type="ECO:0000259" key="2">
    <source>
        <dbReference type="Pfam" id="PF07971"/>
    </source>
</evidence>
<dbReference type="GO" id="GO:0000224">
    <property type="term" value="F:peptide-N4-(N-acetyl-beta-glucosaminyl)asparagine amidase activity"/>
    <property type="evidence" value="ECO:0007669"/>
    <property type="project" value="TreeGrafter"/>
</dbReference>